<sequence>MIIYSGLLALFCFMTIVNIASMPRLKRKEQMSGQKLSVLIPMRNEERNAAAVIQSVQSIHWPNLECIVLNDGSTDRTEERLIESIGRDQRFTIVNGKELPEGWVGKVHACHQLGKRASGDYLLFLDADVRVKPVAIIEAVTLLQKRSAGLLSGFARFPARPVLAKLLVPMQPFFVFFHLPVLLANWTKWAAASAAHGGFMLFTREAYEAAGGHQSVKGSLVEDVHIMRNVKKAGHKAMIANIAPSVTCTMYETNAETWEGFLKNTFNGLGRSKGAAALLILFYAVFYVAPLFLLFAGYWLPYLLIVLQKLLVDAAARQSLWYAPFMPLSAAAFIVLLLSAMTRPVHTWKGRTYSNKKP</sequence>
<dbReference type="AlphaFoldDB" id="A0A1N6NZG7"/>
<reference evidence="4 5" key="1">
    <citation type="submission" date="2017-01" db="EMBL/GenBank/DDBJ databases">
        <authorList>
            <person name="Mah S.A."/>
            <person name="Swanson W.J."/>
            <person name="Moy G.W."/>
            <person name="Vacquier V.D."/>
        </authorList>
    </citation>
    <scope>NUCLEOTIDE SEQUENCE [LARGE SCALE GENOMIC DNA]</scope>
    <source>
        <strain evidence="4 5">NIO-1016</strain>
    </source>
</reference>
<dbReference type="Gene3D" id="3.90.550.10">
    <property type="entry name" value="Spore Coat Polysaccharide Biosynthesis Protein SpsA, Chain A"/>
    <property type="match status" value="1"/>
</dbReference>
<keyword evidence="1" id="KW-0472">Membrane</keyword>
<dbReference type="Pfam" id="PF00535">
    <property type="entry name" value="Glycos_transf_2"/>
    <property type="match status" value="1"/>
</dbReference>
<protein>
    <submittedName>
        <fullName evidence="4">Glycosyltransferase, catalytic subunit of cellulose synthase and poly-beta-1,6-N-acetylglucosamine synthase</fullName>
    </submittedName>
</protein>
<evidence type="ECO:0000313" key="4">
    <source>
        <dbReference type="EMBL" id="SIP97504.1"/>
    </source>
</evidence>
<name>A0A1N6NZG7_9BACI</name>
<keyword evidence="6" id="KW-1185">Reference proteome</keyword>
<gene>
    <name evidence="3" type="ORF">B1B05_01560</name>
    <name evidence="4" type="ORF">SAMN05443094_101329</name>
</gene>
<keyword evidence="4" id="KW-0808">Transferase</keyword>
<dbReference type="OrthoDB" id="9800276at2"/>
<dbReference type="RefSeq" id="WP_045849499.1">
    <property type="nucleotide sequence ID" value="NZ_FTLX01000001.1"/>
</dbReference>
<feature type="transmembrane region" description="Helical" evidence="1">
    <location>
        <begin position="276"/>
        <end position="300"/>
    </location>
</feature>
<dbReference type="InterPro" id="IPR001173">
    <property type="entry name" value="Glyco_trans_2-like"/>
</dbReference>
<evidence type="ECO:0000259" key="2">
    <source>
        <dbReference type="Pfam" id="PF00535"/>
    </source>
</evidence>
<accession>A0A1N6NZG7</accession>
<dbReference type="EMBL" id="FTLX01000001">
    <property type="protein sequence ID" value="SIP97504.1"/>
    <property type="molecule type" value="Genomic_DNA"/>
</dbReference>
<dbReference type="SUPFAM" id="SSF53448">
    <property type="entry name" value="Nucleotide-diphospho-sugar transferases"/>
    <property type="match status" value="1"/>
</dbReference>
<organism evidence="4 5">
    <name type="scientific">Domibacillus enclensis</name>
    <dbReference type="NCBI Taxonomy" id="1017273"/>
    <lineage>
        <taxon>Bacteria</taxon>
        <taxon>Bacillati</taxon>
        <taxon>Bacillota</taxon>
        <taxon>Bacilli</taxon>
        <taxon>Bacillales</taxon>
        <taxon>Bacillaceae</taxon>
        <taxon>Domibacillus</taxon>
    </lineage>
</organism>
<dbReference type="Proteomes" id="UP000186385">
    <property type="component" value="Unassembled WGS sequence"/>
</dbReference>
<feature type="transmembrane region" description="Helical" evidence="1">
    <location>
        <begin position="6"/>
        <end position="25"/>
    </location>
</feature>
<keyword evidence="1" id="KW-1133">Transmembrane helix</keyword>
<dbReference type="PANTHER" id="PTHR43646">
    <property type="entry name" value="GLYCOSYLTRANSFERASE"/>
    <property type="match status" value="1"/>
</dbReference>
<feature type="domain" description="Glycosyltransferase 2-like" evidence="2">
    <location>
        <begin position="37"/>
        <end position="167"/>
    </location>
</feature>
<dbReference type="STRING" id="1017273.SAMN05443094_101329"/>
<proteinExistence type="predicted"/>
<evidence type="ECO:0000313" key="3">
    <source>
        <dbReference type="EMBL" id="OXS80192.1"/>
    </source>
</evidence>
<dbReference type="InterPro" id="IPR029044">
    <property type="entry name" value="Nucleotide-diphossugar_trans"/>
</dbReference>
<dbReference type="Proteomes" id="UP000215545">
    <property type="component" value="Unassembled WGS sequence"/>
</dbReference>
<dbReference type="EMBL" id="MWSK01000001">
    <property type="protein sequence ID" value="OXS80192.1"/>
    <property type="molecule type" value="Genomic_DNA"/>
</dbReference>
<evidence type="ECO:0000313" key="6">
    <source>
        <dbReference type="Proteomes" id="UP000215545"/>
    </source>
</evidence>
<keyword evidence="1" id="KW-0812">Transmembrane</keyword>
<reference evidence="6" key="2">
    <citation type="submission" date="2017-03" db="EMBL/GenBank/DDBJ databases">
        <title>Bacillus sp. V-88(T) DSM27956, whole genome shotgun sequencing project.</title>
        <authorList>
            <person name="Dastager S.G."/>
            <person name="Neurgaonkar P.S."/>
            <person name="Dharne M.S."/>
        </authorList>
    </citation>
    <scope>NUCLEOTIDE SEQUENCE [LARGE SCALE GENOMIC DNA]</scope>
    <source>
        <strain evidence="6">DSM 25145</strain>
    </source>
</reference>
<dbReference type="PANTHER" id="PTHR43646:SF3">
    <property type="entry name" value="SLR1566 PROTEIN"/>
    <property type="match status" value="1"/>
</dbReference>
<reference evidence="3" key="3">
    <citation type="submission" date="2017-03" db="EMBL/GenBank/DDBJ databases">
        <authorList>
            <person name="Dastager S.G."/>
            <person name="Neurgaonkar P.S."/>
            <person name="Dharne M.S."/>
        </authorList>
    </citation>
    <scope>NUCLEOTIDE SEQUENCE</scope>
    <source>
        <strain evidence="3">DSM 25145</strain>
    </source>
</reference>
<feature type="transmembrane region" description="Helical" evidence="1">
    <location>
        <begin position="320"/>
        <end position="341"/>
    </location>
</feature>
<dbReference type="GO" id="GO:0016740">
    <property type="term" value="F:transferase activity"/>
    <property type="evidence" value="ECO:0007669"/>
    <property type="project" value="UniProtKB-KW"/>
</dbReference>
<evidence type="ECO:0000313" key="5">
    <source>
        <dbReference type="Proteomes" id="UP000186385"/>
    </source>
</evidence>
<evidence type="ECO:0000256" key="1">
    <source>
        <dbReference type="SAM" id="Phobius"/>
    </source>
</evidence>